<feature type="compositionally biased region" description="Basic residues" evidence="1">
    <location>
        <begin position="158"/>
        <end position="186"/>
    </location>
</feature>
<accession>A0A9W8A4N6</accession>
<dbReference type="AlphaFoldDB" id="A0A9W8A4N6"/>
<protein>
    <recommendedName>
        <fullName evidence="2">Myb-like domain-containing protein</fullName>
    </recommendedName>
</protein>
<evidence type="ECO:0000313" key="3">
    <source>
        <dbReference type="EMBL" id="KAJ1919077.1"/>
    </source>
</evidence>
<gene>
    <name evidence="3" type="ORF">H4219_002232</name>
</gene>
<reference evidence="3" key="1">
    <citation type="submission" date="2022-07" db="EMBL/GenBank/DDBJ databases">
        <title>Phylogenomic reconstructions and comparative analyses of Kickxellomycotina fungi.</title>
        <authorList>
            <person name="Reynolds N.K."/>
            <person name="Stajich J.E."/>
            <person name="Barry K."/>
            <person name="Grigoriev I.V."/>
            <person name="Crous P."/>
            <person name="Smith M.E."/>
        </authorList>
    </citation>
    <scope>NUCLEOTIDE SEQUENCE</scope>
    <source>
        <strain evidence="3">NBRC 100468</strain>
    </source>
</reference>
<dbReference type="PROSITE" id="PS50090">
    <property type="entry name" value="MYB_LIKE"/>
    <property type="match status" value="1"/>
</dbReference>
<feature type="compositionally biased region" description="Basic residues" evidence="1">
    <location>
        <begin position="62"/>
        <end position="72"/>
    </location>
</feature>
<proteinExistence type="predicted"/>
<dbReference type="OrthoDB" id="5555415at2759"/>
<feature type="region of interest" description="Disordered" evidence="1">
    <location>
        <begin position="1"/>
        <end position="52"/>
    </location>
</feature>
<dbReference type="EMBL" id="JANBPU010000033">
    <property type="protein sequence ID" value="KAJ1919077.1"/>
    <property type="molecule type" value="Genomic_DNA"/>
</dbReference>
<evidence type="ECO:0000256" key="1">
    <source>
        <dbReference type="SAM" id="MobiDB-lite"/>
    </source>
</evidence>
<evidence type="ECO:0000259" key="2">
    <source>
        <dbReference type="PROSITE" id="PS50090"/>
    </source>
</evidence>
<name>A0A9W8A4N6_9FUNG</name>
<feature type="region of interest" description="Disordered" evidence="1">
    <location>
        <begin position="100"/>
        <end position="219"/>
    </location>
</feature>
<feature type="compositionally biased region" description="Polar residues" evidence="1">
    <location>
        <begin position="362"/>
        <end position="384"/>
    </location>
</feature>
<dbReference type="Proteomes" id="UP001150538">
    <property type="component" value="Unassembled WGS sequence"/>
</dbReference>
<feature type="region of interest" description="Disordered" evidence="1">
    <location>
        <begin position="61"/>
        <end position="80"/>
    </location>
</feature>
<dbReference type="InterPro" id="IPR044822">
    <property type="entry name" value="Myb_DNA-bind_4"/>
</dbReference>
<keyword evidence="4" id="KW-1185">Reference proteome</keyword>
<dbReference type="Pfam" id="PF13837">
    <property type="entry name" value="Myb_DNA-bind_4"/>
    <property type="match status" value="1"/>
</dbReference>
<evidence type="ECO:0000313" key="4">
    <source>
        <dbReference type="Proteomes" id="UP001150538"/>
    </source>
</evidence>
<feature type="region of interest" description="Disordered" evidence="1">
    <location>
        <begin position="317"/>
        <end position="426"/>
    </location>
</feature>
<feature type="region of interest" description="Disordered" evidence="1">
    <location>
        <begin position="470"/>
        <end position="495"/>
    </location>
</feature>
<feature type="region of interest" description="Disordered" evidence="1">
    <location>
        <begin position="251"/>
        <end position="270"/>
    </location>
</feature>
<feature type="domain" description="Myb-like" evidence="2">
    <location>
        <begin position="213"/>
        <end position="280"/>
    </location>
</feature>
<comment type="caution">
    <text evidence="3">The sequence shown here is derived from an EMBL/GenBank/DDBJ whole genome shotgun (WGS) entry which is preliminary data.</text>
</comment>
<organism evidence="3 4">
    <name type="scientific">Mycoemilia scoparia</name>
    <dbReference type="NCBI Taxonomy" id="417184"/>
    <lineage>
        <taxon>Eukaryota</taxon>
        <taxon>Fungi</taxon>
        <taxon>Fungi incertae sedis</taxon>
        <taxon>Zoopagomycota</taxon>
        <taxon>Kickxellomycotina</taxon>
        <taxon>Kickxellomycetes</taxon>
        <taxon>Kickxellales</taxon>
        <taxon>Kickxellaceae</taxon>
        <taxon>Mycoemilia</taxon>
    </lineage>
</organism>
<feature type="compositionally biased region" description="Low complexity" evidence="1">
    <location>
        <begin position="145"/>
        <end position="156"/>
    </location>
</feature>
<feature type="compositionally biased region" description="Polar residues" evidence="1">
    <location>
        <begin position="198"/>
        <end position="217"/>
    </location>
</feature>
<sequence>MSSSQSLVGSPKRSYGHFDSDAHSSEFAPSAKRSRPLETTLPSIRLIPELNKSWSPLDGGRKLAHSHHHHPHTASLASPQPPLTCITSFPASNYGKNGGCQTGLHSPQSAASDGASPAKQSPPFIYNKPNHQQQQQHERSYSSAGYNNNTFNGEHNNGYHHHRSYTPNHQHHQHAHYSSVHSRHQQHPGAALTPPLSTPKTSSDHSPANNTTDTSRIARNWSREETLSLVRAIGKNYAKLRQCKTNQERSSVWRQVHHEHSSRFPGRSKKASQDRWGKVLSDYKDVVIHNKEKGAARWTFDFFDDVAAILRGDTSEESAATLHPHPSDEDLSITTHGPYGHNLLHPHQHPHHYPSSPGTPELLSSTSSPVPNHKNTGKSSSTADVPSPLVSAESLQSTTTTTTTEPANAVGGGAPPSGSAEQGHSQHPGYLIDLLRRQLSKMDAQIRSMDLLRQNTLDVLRHVENSLPAQQQAATAATATTSTPTTNSATGYHHS</sequence>
<dbReference type="InterPro" id="IPR001005">
    <property type="entry name" value="SANT/Myb"/>
</dbReference>